<feature type="signal peptide" evidence="1">
    <location>
        <begin position="1"/>
        <end position="22"/>
    </location>
</feature>
<proteinExistence type="predicted"/>
<evidence type="ECO:0000313" key="3">
    <source>
        <dbReference type="Proteomes" id="UP001165308"/>
    </source>
</evidence>
<feature type="chain" id="PRO_5046113218" evidence="1">
    <location>
        <begin position="23"/>
        <end position="152"/>
    </location>
</feature>
<reference evidence="2" key="1">
    <citation type="submission" date="2022-05" db="EMBL/GenBank/DDBJ databases">
        <title>Halomonas geminus sp. nov. and Halomonas llamarensis sp. nov. isolated from high-altitude salars of the Atacama Desert.</title>
        <authorList>
            <person name="Hintersatz C."/>
            <person name="Rojas L.A."/>
            <person name="Wei T.-S."/>
            <person name="Kutschke S."/>
            <person name="Lehmann F."/>
            <person name="Jain R."/>
            <person name="Pollmann K."/>
        </authorList>
    </citation>
    <scope>NUCLEOTIDE SEQUENCE</scope>
    <source>
        <strain evidence="2">ATCHA</strain>
    </source>
</reference>
<evidence type="ECO:0000313" key="2">
    <source>
        <dbReference type="EMBL" id="MCL7929185.1"/>
    </source>
</evidence>
<name>A0ABT0SN12_9GAMM</name>
<organism evidence="2 3">
    <name type="scientific">Halomonas llamarensis</name>
    <dbReference type="NCBI Taxonomy" id="2945104"/>
    <lineage>
        <taxon>Bacteria</taxon>
        <taxon>Pseudomonadati</taxon>
        <taxon>Pseudomonadota</taxon>
        <taxon>Gammaproteobacteria</taxon>
        <taxon>Oceanospirillales</taxon>
        <taxon>Halomonadaceae</taxon>
        <taxon>Halomonas</taxon>
    </lineage>
</organism>
<evidence type="ECO:0000256" key="1">
    <source>
        <dbReference type="SAM" id="SignalP"/>
    </source>
</evidence>
<gene>
    <name evidence="2" type="ORF">M8006_04175</name>
</gene>
<dbReference type="PANTHER" id="PTHR36302:SF1">
    <property type="entry name" value="COPPER CHAPERONE PCU(A)C"/>
    <property type="match status" value="1"/>
</dbReference>
<keyword evidence="3" id="KW-1185">Reference proteome</keyword>
<dbReference type="InterPro" id="IPR058248">
    <property type="entry name" value="Lxx211020-like"/>
</dbReference>
<dbReference type="InterPro" id="IPR007410">
    <property type="entry name" value="LpqE-like"/>
</dbReference>
<protein>
    <submittedName>
        <fullName evidence="2">Copper chaperone PCu(A)C</fullName>
    </submittedName>
</protein>
<dbReference type="Proteomes" id="UP001165308">
    <property type="component" value="Unassembled WGS sequence"/>
</dbReference>
<dbReference type="RefSeq" id="WP_250080207.1">
    <property type="nucleotide sequence ID" value="NZ_JAMJPJ010000004.1"/>
</dbReference>
<accession>A0ABT0SN12</accession>
<comment type="caution">
    <text evidence="2">The sequence shown here is derived from an EMBL/GenBank/DDBJ whole genome shotgun (WGS) entry which is preliminary data.</text>
</comment>
<dbReference type="PANTHER" id="PTHR36302">
    <property type="entry name" value="BLR7088 PROTEIN"/>
    <property type="match status" value="1"/>
</dbReference>
<dbReference type="EMBL" id="JAMJPJ010000004">
    <property type="protein sequence ID" value="MCL7929185.1"/>
    <property type="molecule type" value="Genomic_DNA"/>
</dbReference>
<dbReference type="InterPro" id="IPR036182">
    <property type="entry name" value="PCuAC_sf"/>
</dbReference>
<dbReference type="SUPFAM" id="SSF110087">
    <property type="entry name" value="DR1885-like metal-binding protein"/>
    <property type="match status" value="1"/>
</dbReference>
<dbReference type="Gene3D" id="2.60.40.1890">
    <property type="entry name" value="PCu(A)C copper chaperone"/>
    <property type="match status" value="1"/>
</dbReference>
<sequence>MLKSILFTAATSALMLSTAALADTINTDTINADNPFVREVPPGSPATAAFMTLHNTSDSPVRLIDAENDLTAHAEMHNHVDVDGVMQMRQIEYIDVPANGNVTLAPGGLHLMLIGLESAVSEGDEVALTLTFDNGETLDVTAPVRPIMPMSH</sequence>
<keyword evidence="1" id="KW-0732">Signal</keyword>
<dbReference type="Pfam" id="PF04314">
    <property type="entry name" value="PCuAC"/>
    <property type="match status" value="1"/>
</dbReference>